<feature type="transmembrane region" description="Helical" evidence="6">
    <location>
        <begin position="354"/>
        <end position="374"/>
    </location>
</feature>
<dbReference type="GO" id="GO:0015205">
    <property type="term" value="F:nucleobase transmembrane transporter activity"/>
    <property type="evidence" value="ECO:0007669"/>
    <property type="project" value="TreeGrafter"/>
</dbReference>
<dbReference type="RefSeq" id="WP_015584691.1">
    <property type="nucleotide sequence ID" value="NZ_ABDFAB020000012.1"/>
</dbReference>
<feature type="transmembrane region" description="Helical" evidence="6">
    <location>
        <begin position="150"/>
        <end position="175"/>
    </location>
</feature>
<evidence type="ECO:0000256" key="1">
    <source>
        <dbReference type="ARBA" id="ARBA00004141"/>
    </source>
</evidence>
<feature type="transmembrane region" description="Helical" evidence="6">
    <location>
        <begin position="434"/>
        <end position="454"/>
    </location>
</feature>
<dbReference type="Proteomes" id="UP001064206">
    <property type="component" value="Chromosome"/>
</dbReference>
<keyword evidence="4 6" id="KW-1133">Transmembrane helix</keyword>
<feature type="transmembrane region" description="Helical" evidence="6">
    <location>
        <begin position="55"/>
        <end position="86"/>
    </location>
</feature>
<dbReference type="Proteomes" id="UP000229713">
    <property type="component" value="Unassembled WGS sequence"/>
</dbReference>
<reference evidence="7 9" key="1">
    <citation type="submission" date="2017-07" db="EMBL/GenBank/DDBJ databases">
        <title>Raoultella ornithinolytica strain HH3 draft genome.</title>
        <authorList>
            <person name="Duceppe M.-O."/>
            <person name="Huang H."/>
            <person name="Phipps-Todd B."/>
        </authorList>
    </citation>
    <scope>NUCLEOTIDE SEQUENCE [LARGE SCALE GENOMIC DNA]</scope>
    <source>
        <strain evidence="7 9">HH3</strain>
    </source>
</reference>
<feature type="transmembrane region" description="Helical" evidence="6">
    <location>
        <begin position="107"/>
        <end position="130"/>
    </location>
</feature>
<feature type="transmembrane region" description="Helical" evidence="6">
    <location>
        <begin position="460"/>
        <end position="477"/>
    </location>
</feature>
<comment type="similarity">
    <text evidence="2">Belongs to the purine-cytosine permease (2.A.39) family.</text>
</comment>
<evidence type="ECO:0000313" key="7">
    <source>
        <dbReference type="EMBL" id="PIK84850.1"/>
    </source>
</evidence>
<feature type="transmembrane region" description="Helical" evidence="6">
    <location>
        <begin position="275"/>
        <end position="297"/>
    </location>
</feature>
<dbReference type="EMBL" id="CP104450">
    <property type="protein sequence ID" value="UXE36525.1"/>
    <property type="molecule type" value="Genomic_DNA"/>
</dbReference>
<dbReference type="AlphaFoldDB" id="A0A1Y6GJD0"/>
<protein>
    <submittedName>
        <fullName evidence="8">NCS1 family nucleobase:cation symporter-1</fullName>
    </submittedName>
    <submittedName>
        <fullName evidence="7">Nitrate reductase</fullName>
    </submittedName>
</protein>
<dbReference type="PaxDb" id="1286170-RORB6_09705"/>
<dbReference type="Gene3D" id="1.10.4160.10">
    <property type="entry name" value="Hydantoin permease"/>
    <property type="match status" value="1"/>
</dbReference>
<accession>A0A1Y6GJD0</accession>
<dbReference type="PANTHER" id="PTHR30618">
    <property type="entry name" value="NCS1 FAMILY PURINE/PYRIMIDINE TRANSPORTER"/>
    <property type="match status" value="1"/>
</dbReference>
<evidence type="ECO:0000256" key="6">
    <source>
        <dbReference type="SAM" id="Phobius"/>
    </source>
</evidence>
<organism evidence="7 9">
    <name type="scientific">Raoultella ornithinolytica</name>
    <name type="common">Klebsiella ornithinolytica</name>
    <dbReference type="NCBI Taxonomy" id="54291"/>
    <lineage>
        <taxon>Bacteria</taxon>
        <taxon>Pseudomonadati</taxon>
        <taxon>Pseudomonadota</taxon>
        <taxon>Gammaproteobacteria</taxon>
        <taxon>Enterobacterales</taxon>
        <taxon>Enterobacteriaceae</taxon>
        <taxon>Klebsiella/Raoultella group</taxon>
        <taxon>Raoultella</taxon>
    </lineage>
</organism>
<dbReference type="GO" id="GO:0005886">
    <property type="term" value="C:plasma membrane"/>
    <property type="evidence" value="ECO:0007669"/>
    <property type="project" value="TreeGrafter"/>
</dbReference>
<evidence type="ECO:0000313" key="8">
    <source>
        <dbReference type="EMBL" id="UXE36525.1"/>
    </source>
</evidence>
<dbReference type="CDD" id="cd11555">
    <property type="entry name" value="SLC-NCS1sbd_u1"/>
    <property type="match status" value="1"/>
</dbReference>
<dbReference type="Pfam" id="PF02133">
    <property type="entry name" value="Transp_cyt_pur"/>
    <property type="match status" value="1"/>
</dbReference>
<proteinExistence type="inferred from homology"/>
<evidence type="ECO:0000256" key="2">
    <source>
        <dbReference type="ARBA" id="ARBA00008974"/>
    </source>
</evidence>
<feature type="transmembrane region" description="Helical" evidence="6">
    <location>
        <begin position="196"/>
        <end position="214"/>
    </location>
</feature>
<dbReference type="InterPro" id="IPR001248">
    <property type="entry name" value="Pur-cyt_permease"/>
</dbReference>
<dbReference type="InterPro" id="IPR045225">
    <property type="entry name" value="Uracil/uridine/allantoin_perm"/>
</dbReference>
<dbReference type="STRING" id="54291.TE10_10865"/>
<keyword evidence="3 6" id="KW-0812">Transmembrane</keyword>
<dbReference type="eggNOG" id="COG1953">
    <property type="taxonomic scope" value="Bacteria"/>
</dbReference>
<sequence>MPNRQHTHQVKAADSTVGYSPRLCNEDLAPTRDQNWSWYNIFSFWMSDVHSMGGYVVAASFFTLGLASWQVLLCLLVGICIVQLCANLVAKPSQMAGVPYAVICRQAFGVFGANIPAVIRGLIAFAWYGIQTYLAANALMLVLLKFWPSLATLTAASFLGLSHLGWLCFATMWLLQAMVFWHGMSAIKRFIDIAGPAVYVVMLALAGWIVYKTGFDGISFTLASKSLTAGEQTWQMITATALVVSYFSGPLLNFGDFSRYGKSMGEIRRGNRWGLPFNFLLFSIVTVVIVSGTQSLFGRMITDPIETVSRVGNDLAVAIGLLTMITATIGINIVANFVSPAFDFSNCSPQKISFRTGGMIAAVGSIVLTPWNLFNSPELIHYTLDVLGAFIGPLFGILIVDFYLIKRGQVSVDDLFDATPQGQYWYRNGFNPKAIAALIPSVAIGLVISFIPALHEVANFSWFIGVFLSGAAYRWIARDDRAPAASRLTSRPLAQKE</sequence>
<keyword evidence="5 6" id="KW-0472">Membrane</keyword>
<dbReference type="EMBL" id="NKYI01000016">
    <property type="protein sequence ID" value="PIK84850.1"/>
    <property type="molecule type" value="Genomic_DNA"/>
</dbReference>
<dbReference type="PANTHER" id="PTHR30618:SF6">
    <property type="entry name" value="NCS1 FAMILY NUCLEOBASE:CATION SYMPORTER-1"/>
    <property type="match status" value="1"/>
</dbReference>
<evidence type="ECO:0000256" key="3">
    <source>
        <dbReference type="ARBA" id="ARBA00022692"/>
    </source>
</evidence>
<evidence type="ECO:0000256" key="4">
    <source>
        <dbReference type="ARBA" id="ARBA00022989"/>
    </source>
</evidence>
<dbReference type="GeneID" id="93754969"/>
<feature type="transmembrane region" description="Helical" evidence="6">
    <location>
        <begin position="234"/>
        <end position="254"/>
    </location>
</feature>
<name>A0A1Y6GJD0_RAOOR</name>
<evidence type="ECO:0000313" key="9">
    <source>
        <dbReference type="Proteomes" id="UP000229713"/>
    </source>
</evidence>
<feature type="transmembrane region" description="Helical" evidence="6">
    <location>
        <begin position="386"/>
        <end position="405"/>
    </location>
</feature>
<evidence type="ECO:0000256" key="5">
    <source>
        <dbReference type="ARBA" id="ARBA00023136"/>
    </source>
</evidence>
<gene>
    <name evidence="7" type="ORF">CFY86_09130</name>
    <name evidence="8" type="ORF">N2J37_18460</name>
</gene>
<comment type="subcellular location">
    <subcellularLocation>
        <location evidence="1">Membrane</location>
        <topology evidence="1">Multi-pass membrane protein</topology>
    </subcellularLocation>
</comment>
<reference evidence="8" key="2">
    <citation type="submission" date="2022-09" db="EMBL/GenBank/DDBJ databases">
        <title>Multidrug resistance Raoultella ornithinolytica Strain MQB_Silv_108.</title>
        <authorList>
            <person name="Quintela-Baluja M."/>
        </authorList>
    </citation>
    <scope>NUCLEOTIDE SEQUENCE</scope>
    <source>
        <strain evidence="8">MQB_Silv_108</strain>
    </source>
</reference>
<feature type="transmembrane region" description="Helical" evidence="6">
    <location>
        <begin position="317"/>
        <end position="342"/>
    </location>
</feature>